<dbReference type="InterPro" id="IPR000807">
    <property type="entry name" value="ImidazoleglycerolP_deHydtase"/>
</dbReference>
<comment type="similarity">
    <text evidence="5 6">Belongs to the imidazoleglycerol-phosphate dehydratase family.</text>
</comment>
<keyword evidence="8" id="KW-1185">Reference proteome</keyword>
<evidence type="ECO:0000256" key="2">
    <source>
        <dbReference type="ARBA" id="ARBA00022605"/>
    </source>
</evidence>
<reference evidence="7 8" key="1">
    <citation type="submission" date="2020-08" db="EMBL/GenBank/DDBJ databases">
        <title>Genome public.</title>
        <authorList>
            <person name="Liu C."/>
            <person name="Sun Q."/>
        </authorList>
    </citation>
    <scope>NUCLEOTIDE SEQUENCE [LARGE SCALE GENOMIC DNA]</scope>
    <source>
        <strain evidence="7 8">NSJ-35</strain>
    </source>
</reference>
<dbReference type="SUPFAM" id="SSF54211">
    <property type="entry name" value="Ribosomal protein S5 domain 2-like"/>
    <property type="match status" value="2"/>
</dbReference>
<dbReference type="InterPro" id="IPR020565">
    <property type="entry name" value="ImidazoleglycerP_deHydtase_CS"/>
</dbReference>
<keyword evidence="4 5" id="KW-0456">Lyase</keyword>
<dbReference type="InterPro" id="IPR020568">
    <property type="entry name" value="Ribosomal_Su5_D2-typ_SF"/>
</dbReference>
<protein>
    <recommendedName>
        <fullName evidence="5 6">Imidazoleglycerol-phosphate dehydratase</fullName>
        <shortName evidence="5">IGPD</shortName>
        <ecNumber evidence="5 6">4.2.1.19</ecNumber>
    </recommendedName>
</protein>
<dbReference type="EC" id="4.2.1.19" evidence="5 6"/>
<dbReference type="NCBIfam" id="NF002109">
    <property type="entry name" value="PRK00951.1-5"/>
    <property type="match status" value="1"/>
</dbReference>
<dbReference type="PANTHER" id="PTHR23133">
    <property type="entry name" value="IMIDAZOLEGLYCEROL-PHOSPHATE DEHYDRATASE HIS7"/>
    <property type="match status" value="1"/>
</dbReference>
<comment type="subcellular location">
    <subcellularLocation>
        <location evidence="5 6">Cytoplasm</location>
    </subcellularLocation>
</comment>
<keyword evidence="2 5" id="KW-0028">Amino-acid biosynthesis</keyword>
<dbReference type="CDD" id="cd07914">
    <property type="entry name" value="IGPD"/>
    <property type="match status" value="1"/>
</dbReference>
<name>A0ABR7EBC4_9FIRM</name>
<organism evidence="7 8">
    <name type="scientific">Christensenella tenuis</name>
    <dbReference type="NCBI Taxonomy" id="2763033"/>
    <lineage>
        <taxon>Bacteria</taxon>
        <taxon>Bacillati</taxon>
        <taxon>Bacillota</taxon>
        <taxon>Clostridia</taxon>
        <taxon>Christensenellales</taxon>
        <taxon>Christensenellaceae</taxon>
        <taxon>Christensenella</taxon>
    </lineage>
</organism>
<accession>A0ABR7EBC4</accession>
<dbReference type="NCBIfam" id="NF002107">
    <property type="entry name" value="PRK00951.1-2"/>
    <property type="match status" value="1"/>
</dbReference>
<evidence type="ECO:0000256" key="1">
    <source>
        <dbReference type="ARBA" id="ARBA00005047"/>
    </source>
</evidence>
<sequence length="195" mass="21583">MTRKGSVARKTNETDIRLEIELDGSGCYEINTGVGFLDHMLDLFAKHAMVDLKLACKGDTQVDAHHTVEDCGIALGEAIRIALGDKVSIKRYATKFVPMDETLIMANLDISGRPYFVYNIDLLRDKVGDFDTELCEEFFRAVSVNAGLTLHLNLQYGKNTHHIIEAAFKAFGQALREAASIDPKIKGVFSTKGML</sequence>
<comment type="caution">
    <text evidence="7">The sequence shown here is derived from an EMBL/GenBank/DDBJ whole genome shotgun (WGS) entry which is preliminary data.</text>
</comment>
<evidence type="ECO:0000256" key="5">
    <source>
        <dbReference type="HAMAP-Rule" id="MF_00076"/>
    </source>
</evidence>
<keyword evidence="3 5" id="KW-0368">Histidine biosynthesis</keyword>
<dbReference type="InterPro" id="IPR038494">
    <property type="entry name" value="IGPD_sf"/>
</dbReference>
<dbReference type="PANTHER" id="PTHR23133:SF2">
    <property type="entry name" value="IMIDAZOLEGLYCEROL-PHOSPHATE DEHYDRATASE"/>
    <property type="match status" value="1"/>
</dbReference>
<gene>
    <name evidence="5 7" type="primary">hisB</name>
    <name evidence="7" type="ORF">H8S18_01845</name>
</gene>
<evidence type="ECO:0000313" key="7">
    <source>
        <dbReference type="EMBL" id="MBC5647081.1"/>
    </source>
</evidence>
<keyword evidence="5" id="KW-0963">Cytoplasm</keyword>
<dbReference type="PROSITE" id="PS00955">
    <property type="entry name" value="IGP_DEHYDRATASE_2"/>
    <property type="match status" value="1"/>
</dbReference>
<dbReference type="HAMAP" id="MF_00076">
    <property type="entry name" value="HisB"/>
    <property type="match status" value="1"/>
</dbReference>
<dbReference type="Proteomes" id="UP000606889">
    <property type="component" value="Unassembled WGS sequence"/>
</dbReference>
<dbReference type="Pfam" id="PF00475">
    <property type="entry name" value="IGPD"/>
    <property type="match status" value="1"/>
</dbReference>
<dbReference type="NCBIfam" id="NF002111">
    <property type="entry name" value="PRK00951.2-1"/>
    <property type="match status" value="1"/>
</dbReference>
<evidence type="ECO:0000313" key="8">
    <source>
        <dbReference type="Proteomes" id="UP000606889"/>
    </source>
</evidence>
<dbReference type="NCBIfam" id="NF002114">
    <property type="entry name" value="PRK00951.2-4"/>
    <property type="match status" value="1"/>
</dbReference>
<evidence type="ECO:0000256" key="4">
    <source>
        <dbReference type="ARBA" id="ARBA00023239"/>
    </source>
</evidence>
<dbReference type="PROSITE" id="PS00954">
    <property type="entry name" value="IGP_DEHYDRATASE_1"/>
    <property type="match status" value="1"/>
</dbReference>
<comment type="catalytic activity">
    <reaction evidence="5 6">
        <text>D-erythro-1-(imidazol-4-yl)glycerol 3-phosphate = 3-(imidazol-4-yl)-2-oxopropyl phosphate + H2O</text>
        <dbReference type="Rhea" id="RHEA:11040"/>
        <dbReference type="ChEBI" id="CHEBI:15377"/>
        <dbReference type="ChEBI" id="CHEBI:57766"/>
        <dbReference type="ChEBI" id="CHEBI:58278"/>
        <dbReference type="EC" id="4.2.1.19"/>
    </reaction>
</comment>
<dbReference type="Gene3D" id="3.30.230.40">
    <property type="entry name" value="Imidazole glycerol phosphate dehydratase, domain 1"/>
    <property type="match status" value="2"/>
</dbReference>
<dbReference type="EMBL" id="JACOON010000001">
    <property type="protein sequence ID" value="MBC5647081.1"/>
    <property type="molecule type" value="Genomic_DNA"/>
</dbReference>
<dbReference type="RefSeq" id="WP_186856602.1">
    <property type="nucleotide sequence ID" value="NZ_JACOON010000001.1"/>
</dbReference>
<proteinExistence type="inferred from homology"/>
<evidence type="ECO:0000256" key="6">
    <source>
        <dbReference type="RuleBase" id="RU000599"/>
    </source>
</evidence>
<comment type="pathway">
    <text evidence="1 5 6">Amino-acid biosynthesis; L-histidine biosynthesis; L-histidine from 5-phospho-alpha-D-ribose 1-diphosphate: step 6/9.</text>
</comment>
<evidence type="ECO:0000256" key="3">
    <source>
        <dbReference type="ARBA" id="ARBA00023102"/>
    </source>
</evidence>